<dbReference type="EMBL" id="BLAL01000050">
    <property type="protein sequence ID" value="GES80624.1"/>
    <property type="molecule type" value="Genomic_DNA"/>
</dbReference>
<dbReference type="Pfam" id="PF11937">
    <property type="entry name" value="DUF3455"/>
    <property type="match status" value="1"/>
</dbReference>
<dbReference type="Proteomes" id="UP000615446">
    <property type="component" value="Unassembled WGS sequence"/>
</dbReference>
<evidence type="ECO:0000313" key="1">
    <source>
        <dbReference type="EMBL" id="GBC02937.1"/>
    </source>
</evidence>
<name>A0A2Z6SCZ2_9GLOM</name>
<sequence>MNSNALPSSYDNNLPIVNVIGTITEQPNIKLPVNISIPNGHEFDFLLFASGVQIYKCFVNKDIPNNWTLVMPDAYLVNDKRNQPFTPVVHHHFIQEPINGGKVVWESIIKKDNSLVVAKDIAQNVSPNGPGNVLWLVLQVTHHEGKGRFSDITYVLRVLTLGGVEPADDKCGTLYPDGAIVKIPYQSEYWFIK</sequence>
<dbReference type="PANTHER" id="PTHR35567:SF1">
    <property type="entry name" value="CONSERVED FUNGAL PROTEIN (AFU_ORTHOLOGUE AFUA_1G14230)"/>
    <property type="match status" value="1"/>
</dbReference>
<evidence type="ECO:0000313" key="2">
    <source>
        <dbReference type="EMBL" id="GES80624.1"/>
    </source>
</evidence>
<dbReference type="InterPro" id="IPR021851">
    <property type="entry name" value="DUF3455"/>
</dbReference>
<dbReference type="Proteomes" id="UP000247702">
    <property type="component" value="Unassembled WGS sequence"/>
</dbReference>
<evidence type="ECO:0000313" key="3">
    <source>
        <dbReference type="Proteomes" id="UP000247702"/>
    </source>
</evidence>
<dbReference type="AlphaFoldDB" id="A0A2Z6SCZ2"/>
<organism evidence="1 3">
    <name type="scientific">Rhizophagus clarus</name>
    <dbReference type="NCBI Taxonomy" id="94130"/>
    <lineage>
        <taxon>Eukaryota</taxon>
        <taxon>Fungi</taxon>
        <taxon>Fungi incertae sedis</taxon>
        <taxon>Mucoromycota</taxon>
        <taxon>Glomeromycotina</taxon>
        <taxon>Glomeromycetes</taxon>
        <taxon>Glomerales</taxon>
        <taxon>Glomeraceae</taxon>
        <taxon>Rhizophagus</taxon>
    </lineage>
</organism>
<accession>A0A2Z6SCZ2</accession>
<dbReference type="PANTHER" id="PTHR35567">
    <property type="entry name" value="MALATE DEHYDROGENASE (AFU_ORTHOLOGUE AFUA_2G13800)"/>
    <property type="match status" value="1"/>
</dbReference>
<reference evidence="2" key="2">
    <citation type="submission" date="2019-10" db="EMBL/GenBank/DDBJ databases">
        <title>Conservation and host-specific expression of non-tandemly repeated heterogenous ribosome RNA gene in arbuscular mycorrhizal fungi.</title>
        <authorList>
            <person name="Maeda T."/>
            <person name="Kobayashi Y."/>
            <person name="Nakagawa T."/>
            <person name="Ezawa T."/>
            <person name="Yamaguchi K."/>
            <person name="Bino T."/>
            <person name="Nishimoto Y."/>
            <person name="Shigenobu S."/>
            <person name="Kawaguchi M."/>
        </authorList>
    </citation>
    <scope>NUCLEOTIDE SEQUENCE</scope>
    <source>
        <strain evidence="2">HR1</strain>
    </source>
</reference>
<protein>
    <submittedName>
        <fullName evidence="2">DUF3455 domain-containing protein</fullName>
    </submittedName>
</protein>
<reference evidence="1 3" key="1">
    <citation type="submission" date="2017-11" db="EMBL/GenBank/DDBJ databases">
        <title>The genome of Rhizophagus clarus HR1 reveals common genetic basis of auxotrophy among arbuscular mycorrhizal fungi.</title>
        <authorList>
            <person name="Kobayashi Y."/>
        </authorList>
    </citation>
    <scope>NUCLEOTIDE SEQUENCE [LARGE SCALE GENOMIC DNA]</scope>
    <source>
        <strain evidence="1 3">HR1</strain>
    </source>
</reference>
<proteinExistence type="predicted"/>
<dbReference type="OrthoDB" id="1859733at2759"/>
<dbReference type="EMBL" id="BEXD01003859">
    <property type="protein sequence ID" value="GBC02937.1"/>
    <property type="molecule type" value="Genomic_DNA"/>
</dbReference>
<gene>
    <name evidence="2" type="ORF">RCL2_000789700</name>
    <name evidence="1" type="ORF">RclHR1_00490023</name>
</gene>
<keyword evidence="3" id="KW-1185">Reference proteome</keyword>
<comment type="caution">
    <text evidence="1">The sequence shown here is derived from an EMBL/GenBank/DDBJ whole genome shotgun (WGS) entry which is preliminary data.</text>
</comment>